<comment type="caution">
    <text evidence="2">The sequence shown here is derived from an EMBL/GenBank/DDBJ whole genome shotgun (WGS) entry which is preliminary data.</text>
</comment>
<organism evidence="2 3">
    <name type="scientific">Senna tora</name>
    <dbReference type="NCBI Taxonomy" id="362788"/>
    <lineage>
        <taxon>Eukaryota</taxon>
        <taxon>Viridiplantae</taxon>
        <taxon>Streptophyta</taxon>
        <taxon>Embryophyta</taxon>
        <taxon>Tracheophyta</taxon>
        <taxon>Spermatophyta</taxon>
        <taxon>Magnoliopsida</taxon>
        <taxon>eudicotyledons</taxon>
        <taxon>Gunneridae</taxon>
        <taxon>Pentapetalae</taxon>
        <taxon>rosids</taxon>
        <taxon>fabids</taxon>
        <taxon>Fabales</taxon>
        <taxon>Fabaceae</taxon>
        <taxon>Caesalpinioideae</taxon>
        <taxon>Cassia clade</taxon>
        <taxon>Senna</taxon>
    </lineage>
</organism>
<keyword evidence="1" id="KW-0175">Coiled coil</keyword>
<sequence length="248" mass="27950">MFITMNSTIDPYYLPPPFADANEAAITPQPGYNRVASIDPSNLSPLHSLANDLAELKGILIQGFKAMRDAIIEERAKINKQIENLKVQVEERLLLVEKQITKIDEEIKELSLQLLGIYKDQLQAVEGVPIIHKDPYKEKTPRKRVTIDPHPIEIPETRPLHEINFPSFESPCGTEETFSLDSGSTADFFKAVQNAQPLVTSSEEGDFKSHSEFDINSDTLLYSQGIPLIRPSHLFSNQRTMPVEVLVR</sequence>
<dbReference type="EMBL" id="JAAIUW010000002">
    <property type="protein sequence ID" value="KAF7841952.1"/>
    <property type="molecule type" value="Genomic_DNA"/>
</dbReference>
<name>A0A835CK10_9FABA</name>
<feature type="coiled-coil region" evidence="1">
    <location>
        <begin position="68"/>
        <end position="113"/>
    </location>
</feature>
<protein>
    <submittedName>
        <fullName evidence="2">Uncharacterized protein</fullName>
    </submittedName>
</protein>
<evidence type="ECO:0000256" key="1">
    <source>
        <dbReference type="SAM" id="Coils"/>
    </source>
</evidence>
<dbReference type="Proteomes" id="UP000634136">
    <property type="component" value="Unassembled WGS sequence"/>
</dbReference>
<proteinExistence type="predicted"/>
<gene>
    <name evidence="2" type="ORF">G2W53_004250</name>
</gene>
<accession>A0A835CK10</accession>
<reference evidence="2" key="1">
    <citation type="submission" date="2020-09" db="EMBL/GenBank/DDBJ databases">
        <title>Genome-Enabled Discovery of Anthraquinone Biosynthesis in Senna tora.</title>
        <authorList>
            <person name="Kang S.-H."/>
            <person name="Pandey R.P."/>
            <person name="Lee C.-M."/>
            <person name="Sim J.-S."/>
            <person name="Jeong J.-T."/>
            <person name="Choi B.-S."/>
            <person name="Jung M."/>
            <person name="Ginzburg D."/>
            <person name="Zhao K."/>
            <person name="Won S.Y."/>
            <person name="Oh T.-J."/>
            <person name="Yu Y."/>
            <person name="Kim N.-H."/>
            <person name="Lee O.R."/>
            <person name="Lee T.-H."/>
            <person name="Bashyal P."/>
            <person name="Kim T.-S."/>
            <person name="Lee W.-H."/>
            <person name="Kawkins C."/>
            <person name="Kim C.-K."/>
            <person name="Kim J.S."/>
            <person name="Ahn B.O."/>
            <person name="Rhee S.Y."/>
            <person name="Sohng J.K."/>
        </authorList>
    </citation>
    <scope>NUCLEOTIDE SEQUENCE</scope>
    <source>
        <tissue evidence="2">Leaf</tissue>
    </source>
</reference>
<keyword evidence="3" id="KW-1185">Reference proteome</keyword>
<dbReference type="AlphaFoldDB" id="A0A835CK10"/>
<evidence type="ECO:0000313" key="2">
    <source>
        <dbReference type="EMBL" id="KAF7841952.1"/>
    </source>
</evidence>
<evidence type="ECO:0000313" key="3">
    <source>
        <dbReference type="Proteomes" id="UP000634136"/>
    </source>
</evidence>